<dbReference type="EMBL" id="JBHTND010000002">
    <property type="protein sequence ID" value="MFD1300265.1"/>
    <property type="molecule type" value="Genomic_DNA"/>
</dbReference>
<dbReference type="Proteomes" id="UP001597176">
    <property type="component" value="Unassembled WGS sequence"/>
</dbReference>
<evidence type="ECO:0000313" key="1">
    <source>
        <dbReference type="EMBL" id="MFD1300265.1"/>
    </source>
</evidence>
<comment type="caution">
    <text evidence="1">The sequence shown here is derived from an EMBL/GenBank/DDBJ whole genome shotgun (WGS) entry which is preliminary data.</text>
</comment>
<reference evidence="2" key="1">
    <citation type="journal article" date="2019" name="Int. J. Syst. Evol. Microbiol.">
        <title>The Global Catalogue of Microorganisms (GCM) 10K type strain sequencing project: providing services to taxonomists for standard genome sequencing and annotation.</title>
        <authorList>
            <consortium name="The Broad Institute Genomics Platform"/>
            <consortium name="The Broad Institute Genome Sequencing Center for Infectious Disease"/>
            <person name="Wu L."/>
            <person name="Ma J."/>
        </authorList>
    </citation>
    <scope>NUCLEOTIDE SEQUENCE [LARGE SCALE GENOMIC DNA]</scope>
    <source>
        <strain evidence="2">CCUG 56108</strain>
    </source>
</reference>
<keyword evidence="2" id="KW-1185">Reference proteome</keyword>
<gene>
    <name evidence="1" type="ORF">ACFQ4G_01530</name>
</gene>
<evidence type="ECO:0000313" key="2">
    <source>
        <dbReference type="Proteomes" id="UP001597176"/>
    </source>
</evidence>
<sequence>MKGYMHVGRRGSVVLDRETATELDPANARFQLANNLQARLQFARITAEHLDRSVRALPPDEPLFFVTLIERRFTVREDQAAAFKVHPLHSWTHQILRGCSYVGMVEAAHYSNLDVTGAGYQLAVSWHTHAIVWGVSEKRLREICDAANRRYQTFVPGIDAAHVRPLKRSEVGGQALYMTKGQLSSTRVWALKDTVVDAVTGEVTTPTTGEFTQKKDVIRPGASARMAQVFAGRPLGELAFAGGKGRTVLKTIRHEAGAELRRWESQRASRAAGSRQPRAR</sequence>
<proteinExistence type="predicted"/>
<protein>
    <submittedName>
        <fullName evidence="1">Uncharacterized protein</fullName>
    </submittedName>
</protein>
<dbReference type="RefSeq" id="WP_238202958.1">
    <property type="nucleotide sequence ID" value="NZ_JBHTND010000002.1"/>
</dbReference>
<accession>A0ABW3WUQ6</accession>
<name>A0ABW3WUQ6_9HYPH</name>
<organism evidence="1 2">
    <name type="scientific">Methylobacterium marchantiae</name>
    <dbReference type="NCBI Taxonomy" id="600331"/>
    <lineage>
        <taxon>Bacteria</taxon>
        <taxon>Pseudomonadati</taxon>
        <taxon>Pseudomonadota</taxon>
        <taxon>Alphaproteobacteria</taxon>
        <taxon>Hyphomicrobiales</taxon>
        <taxon>Methylobacteriaceae</taxon>
        <taxon>Methylobacterium</taxon>
    </lineage>
</organism>